<dbReference type="EMBL" id="JABSTV010001254">
    <property type="protein sequence ID" value="KAH7939751.1"/>
    <property type="molecule type" value="Genomic_DNA"/>
</dbReference>
<protein>
    <submittedName>
        <fullName evidence="1">Uncharacterized protein</fullName>
    </submittedName>
</protein>
<evidence type="ECO:0000313" key="2">
    <source>
        <dbReference type="Proteomes" id="UP000821837"/>
    </source>
</evidence>
<reference evidence="1" key="1">
    <citation type="journal article" date="2020" name="Cell">
        <title>Large-Scale Comparative Analyses of Tick Genomes Elucidate Their Genetic Diversity and Vector Capacities.</title>
        <authorList>
            <consortium name="Tick Genome and Microbiome Consortium (TIGMIC)"/>
            <person name="Jia N."/>
            <person name="Wang J."/>
            <person name="Shi W."/>
            <person name="Du L."/>
            <person name="Sun Y."/>
            <person name="Zhan W."/>
            <person name="Jiang J.F."/>
            <person name="Wang Q."/>
            <person name="Zhang B."/>
            <person name="Ji P."/>
            <person name="Bell-Sakyi L."/>
            <person name="Cui X.M."/>
            <person name="Yuan T.T."/>
            <person name="Jiang B.G."/>
            <person name="Yang W.F."/>
            <person name="Lam T.T."/>
            <person name="Chang Q.C."/>
            <person name="Ding S.J."/>
            <person name="Wang X.J."/>
            <person name="Zhu J.G."/>
            <person name="Ruan X.D."/>
            <person name="Zhao L."/>
            <person name="Wei J.T."/>
            <person name="Ye R.Z."/>
            <person name="Que T.C."/>
            <person name="Du C.H."/>
            <person name="Zhou Y.H."/>
            <person name="Cheng J.X."/>
            <person name="Dai P.F."/>
            <person name="Guo W.B."/>
            <person name="Han X.H."/>
            <person name="Huang E.J."/>
            <person name="Li L.F."/>
            <person name="Wei W."/>
            <person name="Gao Y.C."/>
            <person name="Liu J.Z."/>
            <person name="Shao H.Z."/>
            <person name="Wang X."/>
            <person name="Wang C.C."/>
            <person name="Yang T.C."/>
            <person name="Huo Q.B."/>
            <person name="Li W."/>
            <person name="Chen H.Y."/>
            <person name="Chen S.E."/>
            <person name="Zhou L.G."/>
            <person name="Ni X.B."/>
            <person name="Tian J.H."/>
            <person name="Sheng Y."/>
            <person name="Liu T."/>
            <person name="Pan Y.S."/>
            <person name="Xia L.Y."/>
            <person name="Li J."/>
            <person name="Zhao F."/>
            <person name="Cao W.C."/>
        </authorList>
    </citation>
    <scope>NUCLEOTIDE SEQUENCE</scope>
    <source>
        <strain evidence="1">Rsan-2018</strain>
    </source>
</reference>
<reference evidence="1" key="2">
    <citation type="submission" date="2021-09" db="EMBL/GenBank/DDBJ databases">
        <authorList>
            <person name="Jia N."/>
            <person name="Wang J."/>
            <person name="Shi W."/>
            <person name="Du L."/>
            <person name="Sun Y."/>
            <person name="Zhan W."/>
            <person name="Jiang J."/>
            <person name="Wang Q."/>
            <person name="Zhang B."/>
            <person name="Ji P."/>
            <person name="Sakyi L.B."/>
            <person name="Cui X."/>
            <person name="Yuan T."/>
            <person name="Jiang B."/>
            <person name="Yang W."/>
            <person name="Lam T.T.-Y."/>
            <person name="Chang Q."/>
            <person name="Ding S."/>
            <person name="Wang X."/>
            <person name="Zhu J."/>
            <person name="Ruan X."/>
            <person name="Zhao L."/>
            <person name="Wei J."/>
            <person name="Que T."/>
            <person name="Du C."/>
            <person name="Cheng J."/>
            <person name="Dai P."/>
            <person name="Han X."/>
            <person name="Huang E."/>
            <person name="Gao Y."/>
            <person name="Liu J."/>
            <person name="Shao H."/>
            <person name="Ye R."/>
            <person name="Li L."/>
            <person name="Wei W."/>
            <person name="Wang X."/>
            <person name="Wang C."/>
            <person name="Huo Q."/>
            <person name="Li W."/>
            <person name="Guo W."/>
            <person name="Chen H."/>
            <person name="Chen S."/>
            <person name="Zhou L."/>
            <person name="Zhou L."/>
            <person name="Ni X."/>
            <person name="Tian J."/>
            <person name="Zhou Y."/>
            <person name="Sheng Y."/>
            <person name="Liu T."/>
            <person name="Pan Y."/>
            <person name="Xia L."/>
            <person name="Li J."/>
            <person name="Zhao F."/>
            <person name="Cao W."/>
        </authorList>
    </citation>
    <scope>NUCLEOTIDE SEQUENCE</scope>
    <source>
        <strain evidence="1">Rsan-2018</strain>
        <tissue evidence="1">Larvae</tissue>
    </source>
</reference>
<gene>
    <name evidence="1" type="ORF">HPB52_016998</name>
</gene>
<keyword evidence="2" id="KW-1185">Reference proteome</keyword>
<dbReference type="AlphaFoldDB" id="A0A9D4PH31"/>
<organism evidence="1 2">
    <name type="scientific">Rhipicephalus sanguineus</name>
    <name type="common">Brown dog tick</name>
    <name type="synonym">Ixodes sanguineus</name>
    <dbReference type="NCBI Taxonomy" id="34632"/>
    <lineage>
        <taxon>Eukaryota</taxon>
        <taxon>Metazoa</taxon>
        <taxon>Ecdysozoa</taxon>
        <taxon>Arthropoda</taxon>
        <taxon>Chelicerata</taxon>
        <taxon>Arachnida</taxon>
        <taxon>Acari</taxon>
        <taxon>Parasitiformes</taxon>
        <taxon>Ixodida</taxon>
        <taxon>Ixodoidea</taxon>
        <taxon>Ixodidae</taxon>
        <taxon>Rhipicephalinae</taxon>
        <taxon>Rhipicephalus</taxon>
        <taxon>Rhipicephalus</taxon>
    </lineage>
</organism>
<sequence>MNTPLVYDVSKTFVEKLLIVGQQTFRNAQAQEKNARVKYCVKEIRNSKAAGKSAVNACEAVSLLLPALLEEDDEYFFRTAVRRAEVSIAKVQVCVANVQAFQLTSENDCGVVVPLRGRDSKCGVQDLNGDYVEALEQIYHYGEVDVLECQCVQFVRAQITERHFQVTGTRYATAQDPQADAGLYASARHEECALRARYLLVCLGGVGRHQGSGD</sequence>
<accession>A0A9D4PH31</accession>
<proteinExistence type="predicted"/>
<dbReference type="Proteomes" id="UP000821837">
    <property type="component" value="Chromosome 8"/>
</dbReference>
<evidence type="ECO:0000313" key="1">
    <source>
        <dbReference type="EMBL" id="KAH7939751.1"/>
    </source>
</evidence>
<name>A0A9D4PH31_RHISA</name>
<comment type="caution">
    <text evidence="1">The sequence shown here is derived from an EMBL/GenBank/DDBJ whole genome shotgun (WGS) entry which is preliminary data.</text>
</comment>